<proteinExistence type="predicted"/>
<organism evidence="2 3">
    <name type="scientific">Falsochrobactrum tianjinense</name>
    <dbReference type="NCBI Taxonomy" id="2706015"/>
    <lineage>
        <taxon>Bacteria</taxon>
        <taxon>Pseudomonadati</taxon>
        <taxon>Pseudomonadota</taxon>
        <taxon>Alphaproteobacteria</taxon>
        <taxon>Hyphomicrobiales</taxon>
        <taxon>Brucellaceae</taxon>
        <taxon>Falsochrobactrum</taxon>
    </lineage>
</organism>
<protein>
    <submittedName>
        <fullName evidence="2">Metal-sulfur cluster assembly factor</fullName>
    </submittedName>
</protein>
<dbReference type="PANTHER" id="PTHR42831:SF1">
    <property type="entry name" value="FE-S PROTEIN MATURATION AUXILIARY FACTOR YITW"/>
    <property type="match status" value="1"/>
</dbReference>
<name>A0A949PNN9_9HYPH</name>
<evidence type="ECO:0000313" key="2">
    <source>
        <dbReference type="EMBL" id="MBV2143665.1"/>
    </source>
</evidence>
<sequence>MRSDEREDLIHAIRKALRIVLDPELGVNLVDLGMIYTVAVRENGAADIKMTTTTRGCPAAGFLTQAVRACAESVAGVRQANVELTYEPEWKPEMATVEVQALFAI</sequence>
<evidence type="ECO:0000259" key="1">
    <source>
        <dbReference type="Pfam" id="PF01883"/>
    </source>
</evidence>
<dbReference type="EMBL" id="JAHRVA010000003">
    <property type="protein sequence ID" value="MBV2143665.1"/>
    <property type="molecule type" value="Genomic_DNA"/>
</dbReference>
<comment type="caution">
    <text evidence="2">The sequence shown here is derived from an EMBL/GenBank/DDBJ whole genome shotgun (WGS) entry which is preliminary data.</text>
</comment>
<dbReference type="RefSeq" id="WP_217677651.1">
    <property type="nucleotide sequence ID" value="NZ_JAHRVA010000003.1"/>
</dbReference>
<accession>A0A949PNN9</accession>
<keyword evidence="3" id="KW-1185">Reference proteome</keyword>
<evidence type="ECO:0000313" key="3">
    <source>
        <dbReference type="Proteomes" id="UP000752297"/>
    </source>
</evidence>
<dbReference type="Pfam" id="PF01883">
    <property type="entry name" value="FeS_assembly_P"/>
    <property type="match status" value="1"/>
</dbReference>
<dbReference type="PANTHER" id="PTHR42831">
    <property type="entry name" value="FE-S PROTEIN MATURATION AUXILIARY FACTOR YITW"/>
    <property type="match status" value="1"/>
</dbReference>
<dbReference type="InterPro" id="IPR052339">
    <property type="entry name" value="Fe-S_Maturation_MIP18"/>
</dbReference>
<feature type="domain" description="MIP18 family-like" evidence="1">
    <location>
        <begin position="12"/>
        <end position="83"/>
    </location>
</feature>
<dbReference type="InterPro" id="IPR002744">
    <property type="entry name" value="MIP18-like"/>
</dbReference>
<dbReference type="Proteomes" id="UP000752297">
    <property type="component" value="Unassembled WGS sequence"/>
</dbReference>
<dbReference type="AlphaFoldDB" id="A0A949PNN9"/>
<reference evidence="2 3" key="1">
    <citation type="submission" date="2021-06" db="EMBL/GenBank/DDBJ databases">
        <title>Falsochrobactrum tianjin sp.nov., a new petroleum-degrading bacteria isolated from oily soils.</title>
        <authorList>
            <person name="Chen G."/>
            <person name="Chen H."/>
            <person name="Tian J."/>
            <person name="Qing J."/>
            <person name="Zhong L."/>
            <person name="Ma W."/>
            <person name="Song Y."/>
            <person name="Cui X."/>
            <person name="Yan B."/>
        </authorList>
    </citation>
    <scope>NUCLEOTIDE SEQUENCE [LARGE SCALE GENOMIC DNA]</scope>
    <source>
        <strain evidence="2 3">TDYN1</strain>
    </source>
</reference>
<gene>
    <name evidence="2" type="ORF">KUG47_09150</name>
</gene>